<dbReference type="Proteomes" id="UP000029120">
    <property type="component" value="Chromosome 3"/>
</dbReference>
<evidence type="ECO:0000313" key="1">
    <source>
        <dbReference type="EMBL" id="KFK40159.1"/>
    </source>
</evidence>
<dbReference type="Gramene" id="KFK40159">
    <property type="protein sequence ID" value="KFK40159"/>
    <property type="gene ID" value="AALP_AA3G338100"/>
</dbReference>
<sequence>MFGNSLMPHCLKNNIPKVNGMFESELKLDGDILLPERSRYDKDLREKKGLKSIRSLVFRKERSSCLRLMNFEIGSRIFLSNLLSPRSMISSLDEAEELRNSIEPERLFPRRSRYPKKGIVKREEGMVPEK</sequence>
<proteinExistence type="predicted"/>
<gene>
    <name evidence="1" type="ordered locus">AALP_Aa3g338100</name>
</gene>
<evidence type="ECO:0000313" key="2">
    <source>
        <dbReference type="Proteomes" id="UP000029120"/>
    </source>
</evidence>
<reference evidence="2" key="1">
    <citation type="journal article" date="2015" name="Nat. Plants">
        <title>Genome expansion of Arabis alpina linked with retrotransposition and reduced symmetric DNA methylation.</title>
        <authorList>
            <person name="Willing E.M."/>
            <person name="Rawat V."/>
            <person name="Mandakova T."/>
            <person name="Maumus F."/>
            <person name="James G.V."/>
            <person name="Nordstroem K.J."/>
            <person name="Becker C."/>
            <person name="Warthmann N."/>
            <person name="Chica C."/>
            <person name="Szarzynska B."/>
            <person name="Zytnicki M."/>
            <person name="Albani M.C."/>
            <person name="Kiefer C."/>
            <person name="Bergonzi S."/>
            <person name="Castaings L."/>
            <person name="Mateos J.L."/>
            <person name="Berns M.C."/>
            <person name="Bujdoso N."/>
            <person name="Piofczyk T."/>
            <person name="de Lorenzo L."/>
            <person name="Barrero-Sicilia C."/>
            <person name="Mateos I."/>
            <person name="Piednoel M."/>
            <person name="Hagmann J."/>
            <person name="Chen-Min-Tao R."/>
            <person name="Iglesias-Fernandez R."/>
            <person name="Schuster S.C."/>
            <person name="Alonso-Blanco C."/>
            <person name="Roudier F."/>
            <person name="Carbonero P."/>
            <person name="Paz-Ares J."/>
            <person name="Davis S.J."/>
            <person name="Pecinka A."/>
            <person name="Quesneville H."/>
            <person name="Colot V."/>
            <person name="Lysak M.A."/>
            <person name="Weigel D."/>
            <person name="Coupland G."/>
            <person name="Schneeberger K."/>
        </authorList>
    </citation>
    <scope>NUCLEOTIDE SEQUENCE [LARGE SCALE GENOMIC DNA]</scope>
    <source>
        <strain evidence="2">cv. Pajares</strain>
    </source>
</reference>
<accession>A0A087HDF7</accession>
<protein>
    <submittedName>
        <fullName evidence="1">Uncharacterized protein</fullName>
    </submittedName>
</protein>
<dbReference type="EMBL" id="CM002871">
    <property type="protein sequence ID" value="KFK40159.1"/>
    <property type="molecule type" value="Genomic_DNA"/>
</dbReference>
<dbReference type="AlphaFoldDB" id="A0A087HDF7"/>
<name>A0A087HDF7_ARAAL</name>
<organism evidence="1 2">
    <name type="scientific">Arabis alpina</name>
    <name type="common">Alpine rock-cress</name>
    <dbReference type="NCBI Taxonomy" id="50452"/>
    <lineage>
        <taxon>Eukaryota</taxon>
        <taxon>Viridiplantae</taxon>
        <taxon>Streptophyta</taxon>
        <taxon>Embryophyta</taxon>
        <taxon>Tracheophyta</taxon>
        <taxon>Spermatophyta</taxon>
        <taxon>Magnoliopsida</taxon>
        <taxon>eudicotyledons</taxon>
        <taxon>Gunneridae</taxon>
        <taxon>Pentapetalae</taxon>
        <taxon>rosids</taxon>
        <taxon>malvids</taxon>
        <taxon>Brassicales</taxon>
        <taxon>Brassicaceae</taxon>
        <taxon>Arabideae</taxon>
        <taxon>Arabis</taxon>
    </lineage>
</organism>
<keyword evidence="2" id="KW-1185">Reference proteome</keyword>